<dbReference type="EMBL" id="AXCR01000010">
    <property type="protein sequence ID" value="KJR82009.1"/>
    <property type="molecule type" value="Genomic_DNA"/>
</dbReference>
<gene>
    <name evidence="1" type="ORF">SPSK_03747</name>
</gene>
<accession>A0A0F2LYV2</accession>
<comment type="caution">
    <text evidence="1">The sequence shown here is derived from an EMBL/GenBank/DDBJ whole genome shotgun (WGS) entry which is preliminary data.</text>
</comment>
<dbReference type="GeneID" id="27665858"/>
<dbReference type="Proteomes" id="UP000033710">
    <property type="component" value="Unassembled WGS sequence"/>
</dbReference>
<sequence length="114" mass="12334">MLLLYFVPAQTMSGYPLQQAINPQLAYGAPSVVYPAQQSIYTSVNPHMPGRAVLVQPQPYGIPCNHAPGATACWMHRPAGELMQLPAPAPGRPGQWIQWCNGAVTWLAAPIETL</sequence>
<reference evidence="1 2" key="1">
    <citation type="journal article" date="2014" name="BMC Genomics">
        <title>Comparative genomics of the major fungal agents of human and animal Sporotrichosis: Sporothrix schenckii and Sporothrix brasiliensis.</title>
        <authorList>
            <person name="Teixeira M.M."/>
            <person name="de Almeida L.G."/>
            <person name="Kubitschek-Barreira P."/>
            <person name="Alves F.L."/>
            <person name="Kioshima E.S."/>
            <person name="Abadio A.K."/>
            <person name="Fernandes L."/>
            <person name="Derengowski L.S."/>
            <person name="Ferreira K.S."/>
            <person name="Souza R.C."/>
            <person name="Ruiz J.C."/>
            <person name="de Andrade N.C."/>
            <person name="Paes H.C."/>
            <person name="Nicola A.M."/>
            <person name="Albuquerque P."/>
            <person name="Gerber A.L."/>
            <person name="Martins V.P."/>
            <person name="Peconick L.D."/>
            <person name="Neto A.V."/>
            <person name="Chaucanez C.B."/>
            <person name="Silva P.A."/>
            <person name="Cunha O.L."/>
            <person name="de Oliveira F.F."/>
            <person name="dos Santos T.C."/>
            <person name="Barros A.L."/>
            <person name="Soares M.A."/>
            <person name="de Oliveira L.M."/>
            <person name="Marini M.M."/>
            <person name="Villalobos-Duno H."/>
            <person name="Cunha M.M."/>
            <person name="de Hoog S."/>
            <person name="da Silveira J.F."/>
            <person name="Henrissat B."/>
            <person name="Nino-Vega G.A."/>
            <person name="Cisalpino P.S."/>
            <person name="Mora-Montes H.M."/>
            <person name="Almeida S.R."/>
            <person name="Stajich J.E."/>
            <person name="Lopes-Bezerra L.M."/>
            <person name="Vasconcelos A.T."/>
            <person name="Felipe M.S."/>
        </authorList>
    </citation>
    <scope>NUCLEOTIDE SEQUENCE [LARGE SCALE GENOMIC DNA]</scope>
    <source>
        <strain evidence="1 2">1099-18</strain>
    </source>
</reference>
<dbReference type="KEGG" id="ssck:SPSK_03747"/>
<protein>
    <submittedName>
        <fullName evidence="1">Uncharacterized protein</fullName>
    </submittedName>
</protein>
<reference evidence="1 2" key="2">
    <citation type="journal article" date="2015" name="Eukaryot. Cell">
        <title>Asexual propagation of a virulent clone complex in a human and feline outbreak of sporotrichosis.</title>
        <authorList>
            <person name="Teixeira Mde M."/>
            <person name="Rodrigues A.M."/>
            <person name="Tsui C.K."/>
            <person name="de Almeida L.G."/>
            <person name="Van Diepeningen A.D."/>
            <person name="van den Ende B.G."/>
            <person name="Fernandes G.F."/>
            <person name="Kano R."/>
            <person name="Hamelin R.C."/>
            <person name="Lopes-Bezerra L.M."/>
            <person name="Vasconcelos A.T."/>
            <person name="de Hoog S."/>
            <person name="de Camargo Z.P."/>
            <person name="Felipe M.S."/>
        </authorList>
    </citation>
    <scope>NUCLEOTIDE SEQUENCE [LARGE SCALE GENOMIC DNA]</scope>
    <source>
        <strain evidence="1 2">1099-18</strain>
    </source>
</reference>
<evidence type="ECO:0000313" key="1">
    <source>
        <dbReference type="EMBL" id="KJR82009.1"/>
    </source>
</evidence>
<evidence type="ECO:0000313" key="2">
    <source>
        <dbReference type="Proteomes" id="UP000033710"/>
    </source>
</evidence>
<dbReference type="AlphaFoldDB" id="A0A0F2LYV2"/>
<dbReference type="OrthoDB" id="10270544at2759"/>
<dbReference type="RefSeq" id="XP_016584685.1">
    <property type="nucleotide sequence ID" value="XM_016730581.1"/>
</dbReference>
<dbReference type="VEuPathDB" id="FungiDB:SPSK_03747"/>
<proteinExistence type="predicted"/>
<organism evidence="1 2">
    <name type="scientific">Sporothrix schenckii 1099-18</name>
    <dbReference type="NCBI Taxonomy" id="1397361"/>
    <lineage>
        <taxon>Eukaryota</taxon>
        <taxon>Fungi</taxon>
        <taxon>Dikarya</taxon>
        <taxon>Ascomycota</taxon>
        <taxon>Pezizomycotina</taxon>
        <taxon>Sordariomycetes</taxon>
        <taxon>Sordariomycetidae</taxon>
        <taxon>Ophiostomatales</taxon>
        <taxon>Ophiostomataceae</taxon>
        <taxon>Sporothrix</taxon>
    </lineage>
</organism>
<name>A0A0F2LYV2_SPOSC</name>